<evidence type="ECO:0000313" key="3">
    <source>
        <dbReference type="EMBL" id="TFZ03593.1"/>
    </source>
</evidence>
<reference evidence="3 4" key="1">
    <citation type="submission" date="2019-03" db="EMBL/GenBank/DDBJ databases">
        <title>Ramlibacter sp. 18x22-1, whole genome shotgun sequence.</title>
        <authorList>
            <person name="Zhang X."/>
            <person name="Feng G."/>
            <person name="Zhu H."/>
        </authorList>
    </citation>
    <scope>NUCLEOTIDE SEQUENCE [LARGE SCALE GENOMIC DNA]</scope>
    <source>
        <strain evidence="3 4">18x22-1</strain>
    </source>
</reference>
<feature type="signal peptide" evidence="1">
    <location>
        <begin position="1"/>
        <end position="25"/>
    </location>
</feature>
<feature type="chain" id="PRO_5021474611" description="Spore coat protein U/FanG domain-containing protein" evidence="1">
    <location>
        <begin position="26"/>
        <end position="169"/>
    </location>
</feature>
<dbReference type="InterPro" id="IPR007893">
    <property type="entry name" value="Spore_coat_U/FanG"/>
</dbReference>
<accession>A0A4Z0BWJ6</accession>
<proteinExistence type="predicted"/>
<organism evidence="3 4">
    <name type="scientific">Ramlibacter humi</name>
    <dbReference type="NCBI Taxonomy" id="2530451"/>
    <lineage>
        <taxon>Bacteria</taxon>
        <taxon>Pseudomonadati</taxon>
        <taxon>Pseudomonadota</taxon>
        <taxon>Betaproteobacteria</taxon>
        <taxon>Burkholderiales</taxon>
        <taxon>Comamonadaceae</taxon>
        <taxon>Ramlibacter</taxon>
    </lineage>
</organism>
<dbReference type="EMBL" id="SMLK01000002">
    <property type="protein sequence ID" value="TFZ03593.1"/>
    <property type="molecule type" value="Genomic_DNA"/>
</dbReference>
<dbReference type="Proteomes" id="UP000297839">
    <property type="component" value="Unassembled WGS sequence"/>
</dbReference>
<evidence type="ECO:0000313" key="4">
    <source>
        <dbReference type="Proteomes" id="UP000297839"/>
    </source>
</evidence>
<name>A0A4Z0BWJ6_9BURK</name>
<dbReference type="OrthoDB" id="8913159at2"/>
<evidence type="ECO:0000256" key="1">
    <source>
        <dbReference type="SAM" id="SignalP"/>
    </source>
</evidence>
<dbReference type="Pfam" id="PF05229">
    <property type="entry name" value="SCPU"/>
    <property type="match status" value="1"/>
</dbReference>
<gene>
    <name evidence="3" type="ORF">EZ216_07950</name>
</gene>
<evidence type="ECO:0000259" key="2">
    <source>
        <dbReference type="Pfam" id="PF05229"/>
    </source>
</evidence>
<dbReference type="RefSeq" id="WP_135249218.1">
    <property type="nucleotide sequence ID" value="NZ_SMLK01000002.1"/>
</dbReference>
<keyword evidence="4" id="KW-1185">Reference proteome</keyword>
<protein>
    <recommendedName>
        <fullName evidence="2">Spore coat protein U/FanG domain-containing protein</fullName>
    </recommendedName>
</protein>
<dbReference type="AlphaFoldDB" id="A0A4Z0BWJ6"/>
<sequence length="169" mass="16419">MNGLFRCLALIAGVAIALGGGAARAASSTSTFQVAITLTPKCFVNIDTTGPASQATTNIALAYSAFQATPAQGSTSFNVRCSNTLPYSIAIAPDTSSAAGITYFLKVVAGTTASYSGTTGGGTLPGLTGSGADQPYTVGAQAAGGQAGTCATTAGCAASSANHTVTVTY</sequence>
<comment type="caution">
    <text evidence="3">The sequence shown here is derived from an EMBL/GenBank/DDBJ whole genome shotgun (WGS) entry which is preliminary data.</text>
</comment>
<feature type="domain" description="Spore coat protein U/FanG" evidence="2">
    <location>
        <begin position="29"/>
        <end position="102"/>
    </location>
</feature>
<keyword evidence="1" id="KW-0732">Signal</keyword>